<accession>A0A7W8VBD4</accession>
<dbReference type="Proteomes" id="UP000592780">
    <property type="component" value="Unassembled WGS sequence"/>
</dbReference>
<keyword evidence="2" id="KW-1185">Reference proteome</keyword>
<reference evidence="1 2" key="1">
    <citation type="submission" date="2020-08" db="EMBL/GenBank/DDBJ databases">
        <title>Genomic Encyclopedia of Type Strains, Phase IV (KMG-V): Genome sequencing to study the core and pangenomes of soil and plant-associated prokaryotes.</title>
        <authorList>
            <person name="Whitman W."/>
        </authorList>
    </citation>
    <scope>NUCLEOTIDE SEQUENCE [LARGE SCALE GENOMIC DNA]</scope>
    <source>
        <strain evidence="1 2">JPY158</strain>
    </source>
</reference>
<evidence type="ECO:0000313" key="2">
    <source>
        <dbReference type="Proteomes" id="UP000592780"/>
    </source>
</evidence>
<comment type="caution">
    <text evidence="1">The sequence shown here is derived from an EMBL/GenBank/DDBJ whole genome shotgun (WGS) entry which is preliminary data.</text>
</comment>
<name>A0A7W8VBD4_PARAM</name>
<gene>
    <name evidence="1" type="ORF">HDG40_008006</name>
</gene>
<evidence type="ECO:0000313" key="1">
    <source>
        <dbReference type="EMBL" id="MBB5429803.1"/>
    </source>
</evidence>
<dbReference type="AlphaFoldDB" id="A0A7W8VBD4"/>
<proteinExistence type="predicted"/>
<sequence>MLGTSKYQDCTDKHKHGYDDKMRTCECFGQAFVVTWEASKAVDPSEAALDYPSPRQQQETLFRFVQLDRLGINSLGARSLRRMFARVPLIGKDHFFGFSHCLLHLTR</sequence>
<organism evidence="1 2">
    <name type="scientific">Paraburkholderia atlantica</name>
    <dbReference type="NCBI Taxonomy" id="2654982"/>
    <lineage>
        <taxon>Bacteria</taxon>
        <taxon>Pseudomonadati</taxon>
        <taxon>Pseudomonadota</taxon>
        <taxon>Betaproteobacteria</taxon>
        <taxon>Burkholderiales</taxon>
        <taxon>Burkholderiaceae</taxon>
        <taxon>Paraburkholderia</taxon>
    </lineage>
</organism>
<protein>
    <submittedName>
        <fullName evidence="1">Uncharacterized protein</fullName>
    </submittedName>
</protein>
<dbReference type="EMBL" id="JACHDD010000057">
    <property type="protein sequence ID" value="MBB5429803.1"/>
    <property type="molecule type" value="Genomic_DNA"/>
</dbReference>